<keyword evidence="3" id="KW-1185">Reference proteome</keyword>
<reference evidence="4" key="1">
    <citation type="submission" date="2017-02" db="UniProtKB">
        <authorList>
            <consortium name="WormBaseParasite"/>
        </authorList>
    </citation>
    <scope>IDENTIFICATION</scope>
</reference>
<dbReference type="InterPro" id="IPR005062">
    <property type="entry name" value="SAC3/GANP/THP3_conserved"/>
</dbReference>
<dbReference type="Pfam" id="PF03399">
    <property type="entry name" value="SAC3_GANP"/>
    <property type="match status" value="1"/>
</dbReference>
<dbReference type="OMA" id="YRLCESP"/>
<dbReference type="InterPro" id="IPR045107">
    <property type="entry name" value="SAC3/GANP/THP3"/>
</dbReference>
<dbReference type="STRING" id="27835.A0A0N4XU95"/>
<gene>
    <name evidence="2" type="ORF">NBR_LOCUS6265</name>
</gene>
<name>A0A0N4XU95_NIPBR</name>
<protein>
    <submittedName>
        <fullName evidence="4">SAC3_GANP domain-containing protein</fullName>
    </submittedName>
</protein>
<dbReference type="Gene3D" id="1.25.40.990">
    <property type="match status" value="1"/>
</dbReference>
<evidence type="ECO:0000313" key="4">
    <source>
        <dbReference type="WBParaSite" id="NBR_0000626401-mRNA-1"/>
    </source>
</evidence>
<evidence type="ECO:0000259" key="1">
    <source>
        <dbReference type="Pfam" id="PF03399"/>
    </source>
</evidence>
<accession>A0A0N4XU95</accession>
<dbReference type="AlphaFoldDB" id="A0A0N4XU95"/>
<dbReference type="EMBL" id="UYSL01019788">
    <property type="protein sequence ID" value="VDL69854.1"/>
    <property type="molecule type" value="Genomic_DNA"/>
</dbReference>
<evidence type="ECO:0000313" key="3">
    <source>
        <dbReference type="Proteomes" id="UP000271162"/>
    </source>
</evidence>
<dbReference type="GO" id="GO:0005737">
    <property type="term" value="C:cytoplasm"/>
    <property type="evidence" value="ECO:0007669"/>
    <property type="project" value="TreeGrafter"/>
</dbReference>
<dbReference type="GO" id="GO:0070390">
    <property type="term" value="C:transcription export complex 2"/>
    <property type="evidence" value="ECO:0007669"/>
    <property type="project" value="TreeGrafter"/>
</dbReference>
<reference evidence="2 3" key="2">
    <citation type="submission" date="2018-11" db="EMBL/GenBank/DDBJ databases">
        <authorList>
            <consortium name="Pathogen Informatics"/>
        </authorList>
    </citation>
    <scope>NUCLEOTIDE SEQUENCE [LARGE SCALE GENOMIC DNA]</scope>
</reference>
<dbReference type="PANTHER" id="PTHR12436:SF3">
    <property type="entry name" value="GERMINAL-CENTER ASSOCIATED NUCLEAR PROTEIN"/>
    <property type="match status" value="1"/>
</dbReference>
<organism evidence="4">
    <name type="scientific">Nippostrongylus brasiliensis</name>
    <name type="common">Rat hookworm</name>
    <dbReference type="NCBI Taxonomy" id="27835"/>
    <lineage>
        <taxon>Eukaryota</taxon>
        <taxon>Metazoa</taxon>
        <taxon>Ecdysozoa</taxon>
        <taxon>Nematoda</taxon>
        <taxon>Chromadorea</taxon>
        <taxon>Rhabditida</taxon>
        <taxon>Rhabditina</taxon>
        <taxon>Rhabditomorpha</taxon>
        <taxon>Strongyloidea</taxon>
        <taxon>Heligmosomidae</taxon>
        <taxon>Nippostrongylus</taxon>
    </lineage>
</organism>
<feature type="domain" description="SAC3/GANP/THP3 conserved" evidence="1">
    <location>
        <begin position="3"/>
        <end position="264"/>
    </location>
</feature>
<proteinExistence type="predicted"/>
<evidence type="ECO:0000313" key="2">
    <source>
        <dbReference type="EMBL" id="VDL69854.1"/>
    </source>
</evidence>
<dbReference type="WBParaSite" id="NBR_0000626401-mRNA-1">
    <property type="protein sequence ID" value="NBR_0000626401-mRNA-1"/>
    <property type="gene ID" value="NBR_0000626401"/>
</dbReference>
<dbReference type="Proteomes" id="UP000271162">
    <property type="component" value="Unassembled WGS sequence"/>
</dbReference>
<dbReference type="GO" id="GO:0006406">
    <property type="term" value="P:mRNA export from nucleus"/>
    <property type="evidence" value="ECO:0007669"/>
    <property type="project" value="TreeGrafter"/>
</dbReference>
<sequence length="301" mass="34649">MKNDMVHLLEKSDDGRKDVEGAKRKMVKEYTRPAAGCDHLHPDILRPPDVLLVTVRYLMDLYKSQKTSRFNAAFSFVSDRLRAVRQDMILQDICPKDTLELLEEMIPFYLETEYLCRTRKCDAYDWKLHSTQLQECLSRWTEASAELPLGSECPNIRCAYVLRQIDSPTALLQLYIWKNHLPERLFLDLREIIVAFRSNNYVRFFRHLRRIPEVCYPVAAVGAVQTLRLRAIQVITSAYKSPGLKLPVTTLARWLAHENVCELLAGFSASCSDVVVISSINVNSPLNNDCKRLLPLLYPSC</sequence>
<dbReference type="PANTHER" id="PTHR12436">
    <property type="entry name" value="80 KDA MCM3-ASSOCIATED PROTEIN"/>
    <property type="match status" value="1"/>
</dbReference>